<dbReference type="InterPro" id="IPR043128">
    <property type="entry name" value="Rev_trsase/Diguanyl_cyclase"/>
</dbReference>
<dbReference type="EMBL" id="NCKW01006507">
    <property type="protein sequence ID" value="POM71400.1"/>
    <property type="molecule type" value="Genomic_DNA"/>
</dbReference>
<dbReference type="PANTHER" id="PTHR33064">
    <property type="entry name" value="POL PROTEIN"/>
    <property type="match status" value="1"/>
</dbReference>
<protein>
    <submittedName>
        <fullName evidence="1">Retrovirusrelated Pol Polyprotein</fullName>
    </submittedName>
</protein>
<dbReference type="OrthoDB" id="122006at2759"/>
<dbReference type="Gene3D" id="3.30.70.270">
    <property type="match status" value="1"/>
</dbReference>
<reference evidence="1 2" key="1">
    <citation type="journal article" date="2017" name="Genome Biol. Evol.">
        <title>Phytophthora megakarya and P. palmivora, closely related causal agents of cacao black pod rot, underwent increases in genome sizes and gene numbers by different mechanisms.</title>
        <authorList>
            <person name="Ali S.S."/>
            <person name="Shao J."/>
            <person name="Lary D.J."/>
            <person name="Kronmiller B."/>
            <person name="Shen D."/>
            <person name="Strem M.D."/>
            <person name="Amoako-Attah I."/>
            <person name="Akrofi A.Y."/>
            <person name="Begoude B.A."/>
            <person name="Ten Hoopen G.M."/>
            <person name="Coulibaly K."/>
            <person name="Kebe B.I."/>
            <person name="Melnick R.L."/>
            <person name="Guiltinan M.J."/>
            <person name="Tyler B.M."/>
            <person name="Meinhardt L.W."/>
            <person name="Bailey B.A."/>
        </authorList>
    </citation>
    <scope>NUCLEOTIDE SEQUENCE [LARGE SCALE GENOMIC DNA]</scope>
    <source>
        <strain evidence="2">sbr112.9</strain>
    </source>
</reference>
<accession>A0A2P4Y0U0</accession>
<organism evidence="1 2">
    <name type="scientific">Phytophthora palmivora</name>
    <dbReference type="NCBI Taxonomy" id="4796"/>
    <lineage>
        <taxon>Eukaryota</taxon>
        <taxon>Sar</taxon>
        <taxon>Stramenopiles</taxon>
        <taxon>Oomycota</taxon>
        <taxon>Peronosporomycetes</taxon>
        <taxon>Peronosporales</taxon>
        <taxon>Peronosporaceae</taxon>
        <taxon>Phytophthora</taxon>
    </lineage>
</organism>
<name>A0A2P4Y0U0_9STRA</name>
<dbReference type="PANTHER" id="PTHR33064:SF37">
    <property type="entry name" value="RIBONUCLEASE H"/>
    <property type="match status" value="1"/>
</dbReference>
<evidence type="ECO:0000313" key="1">
    <source>
        <dbReference type="EMBL" id="POM71400.1"/>
    </source>
</evidence>
<dbReference type="Gene3D" id="3.10.10.10">
    <property type="entry name" value="HIV Type 1 Reverse Transcriptase, subunit A, domain 1"/>
    <property type="match status" value="1"/>
</dbReference>
<dbReference type="Proteomes" id="UP000237271">
    <property type="component" value="Unassembled WGS sequence"/>
</dbReference>
<dbReference type="InterPro" id="IPR051320">
    <property type="entry name" value="Viral_Replic_Matur_Polypro"/>
</dbReference>
<keyword evidence="2" id="KW-1185">Reference proteome</keyword>
<dbReference type="AlphaFoldDB" id="A0A2P4Y0U0"/>
<dbReference type="SUPFAM" id="SSF56672">
    <property type="entry name" value="DNA/RNA polymerases"/>
    <property type="match status" value="1"/>
</dbReference>
<dbReference type="InterPro" id="IPR043502">
    <property type="entry name" value="DNA/RNA_pol_sf"/>
</dbReference>
<proteinExistence type="predicted"/>
<gene>
    <name evidence="1" type="ORF">PHPALM_12042</name>
</gene>
<evidence type="ECO:0000313" key="2">
    <source>
        <dbReference type="Proteomes" id="UP000237271"/>
    </source>
</evidence>
<sequence>MIFWWASFYYRNLAKIDIDRQLGYLTSRKVGDNDTCDDPEDMSSSPSEPDNVVRDGVNALVRDAIERSVVEINVTDRLFTVVRRFDDWRLEIKLKADVGHTDVRFDSIVQEILGSWQPSTRNLLSLGEYMSSRKALVLSDPTCVETQHEWIFRKTIDYRLINALTAPIAGLMPQHCRGKVYYAMFDFLQGFWQLPLHESCEEWLSYMTGKRVFTPMRVPQVTSPDAVLYFQSTVEMVLSRLVNECVVVWIDNLLVLVDTASELLCALKRFSDPESLKERSGFDRRKNRYDPERALRAMLIPWRPSTILMGD</sequence>
<comment type="caution">
    <text evidence="1">The sequence shown here is derived from an EMBL/GenBank/DDBJ whole genome shotgun (WGS) entry which is preliminary data.</text>
</comment>